<dbReference type="AlphaFoldDB" id="A0A4Y1ZZF3"/>
<accession>A0A4Y1ZZF3</accession>
<organism evidence="2 3">
    <name type="scientific">Araneus ventricosus</name>
    <name type="common">Orbweaver spider</name>
    <name type="synonym">Epeira ventricosa</name>
    <dbReference type="NCBI Taxonomy" id="182803"/>
    <lineage>
        <taxon>Eukaryota</taxon>
        <taxon>Metazoa</taxon>
        <taxon>Ecdysozoa</taxon>
        <taxon>Arthropoda</taxon>
        <taxon>Chelicerata</taxon>
        <taxon>Arachnida</taxon>
        <taxon>Araneae</taxon>
        <taxon>Araneomorphae</taxon>
        <taxon>Entelegynae</taxon>
        <taxon>Araneoidea</taxon>
        <taxon>Araneidae</taxon>
        <taxon>Araneus</taxon>
    </lineage>
</organism>
<reference evidence="2 3" key="1">
    <citation type="journal article" date="2019" name="Sci. Rep.">
        <title>Orb-weaving spider Araneus ventricosus genome elucidates the spidroin gene catalogue.</title>
        <authorList>
            <person name="Kono N."/>
            <person name="Nakamura H."/>
            <person name="Ohtoshi R."/>
            <person name="Moran D.A.P."/>
            <person name="Shinohara A."/>
            <person name="Yoshida Y."/>
            <person name="Fujiwara M."/>
            <person name="Mori M."/>
            <person name="Tomita M."/>
            <person name="Arakawa K."/>
        </authorList>
    </citation>
    <scope>NUCLEOTIDE SEQUENCE [LARGE SCALE GENOMIC DNA]</scope>
</reference>
<gene>
    <name evidence="2" type="ORF">AVEN_115357_1</name>
</gene>
<evidence type="ECO:0000256" key="1">
    <source>
        <dbReference type="SAM" id="MobiDB-lite"/>
    </source>
</evidence>
<dbReference type="EMBL" id="BGPR01000001">
    <property type="protein sequence ID" value="GBL72436.1"/>
    <property type="molecule type" value="Genomic_DNA"/>
</dbReference>
<evidence type="ECO:0000313" key="3">
    <source>
        <dbReference type="Proteomes" id="UP000499080"/>
    </source>
</evidence>
<protein>
    <submittedName>
        <fullName evidence="2">Uncharacterized protein</fullName>
    </submittedName>
</protein>
<evidence type="ECO:0000313" key="2">
    <source>
        <dbReference type="EMBL" id="GBL72436.1"/>
    </source>
</evidence>
<feature type="compositionally biased region" description="Polar residues" evidence="1">
    <location>
        <begin position="1"/>
        <end position="23"/>
    </location>
</feature>
<keyword evidence="3" id="KW-1185">Reference proteome</keyword>
<proteinExistence type="predicted"/>
<comment type="caution">
    <text evidence="2">The sequence shown here is derived from an EMBL/GenBank/DDBJ whole genome shotgun (WGS) entry which is preliminary data.</text>
</comment>
<dbReference type="Proteomes" id="UP000499080">
    <property type="component" value="Unassembled WGS sequence"/>
</dbReference>
<name>A0A4Y1ZZF3_ARAVE</name>
<sequence length="165" mass="19018">MTRTTPELAPSSPNLLTPPSGGSQIKRAPGLHTRRIFSRIGFRAWNPPTPEPIPYHQVTVDVKIERILVVLKQSIHQANFSHPPIESNYSPEKQHYMETKDNQKEKHLVNCMGLHIPEMFFKIFLEWSCSVILENKLVKSLGIFCTILLQNFVHIPFNFNLARYT</sequence>
<feature type="region of interest" description="Disordered" evidence="1">
    <location>
        <begin position="1"/>
        <end position="27"/>
    </location>
</feature>